<dbReference type="EMBL" id="FLUO01000001">
    <property type="protein sequence ID" value="SBW06344.1"/>
    <property type="molecule type" value="Genomic_DNA"/>
</dbReference>
<feature type="transmembrane region" description="Helical" evidence="8">
    <location>
        <begin position="33"/>
        <end position="55"/>
    </location>
</feature>
<feature type="transmembrane region" description="Helical" evidence="8">
    <location>
        <begin position="195"/>
        <end position="213"/>
    </location>
</feature>
<evidence type="ECO:0000313" key="9">
    <source>
        <dbReference type="EMBL" id="SBW06344.1"/>
    </source>
</evidence>
<keyword evidence="7 8" id="KW-0472">Membrane</keyword>
<keyword evidence="4 8" id="KW-1003">Cell membrane</keyword>
<feature type="transmembrane region" description="Helical" evidence="8">
    <location>
        <begin position="137"/>
        <end position="160"/>
    </location>
</feature>
<organism evidence="9">
    <name type="scientific">uncultured Alphaproteobacteria bacterium</name>
    <dbReference type="NCBI Taxonomy" id="91750"/>
    <lineage>
        <taxon>Bacteria</taxon>
        <taxon>Pseudomonadati</taxon>
        <taxon>Pseudomonadota</taxon>
        <taxon>Alphaproteobacteria</taxon>
        <taxon>environmental samples</taxon>
    </lineage>
</organism>
<evidence type="ECO:0000256" key="7">
    <source>
        <dbReference type="ARBA" id="ARBA00023136"/>
    </source>
</evidence>
<dbReference type="AlphaFoldDB" id="A0A212K3Q6"/>
<feature type="transmembrane region" description="Helical" evidence="8">
    <location>
        <begin position="166"/>
        <end position="188"/>
    </location>
</feature>
<feature type="transmembrane region" description="Helical" evidence="8">
    <location>
        <begin position="225"/>
        <end position="243"/>
    </location>
</feature>
<dbReference type="InterPro" id="IPR002781">
    <property type="entry name" value="TM_pro_TauE-like"/>
</dbReference>
<dbReference type="GO" id="GO:0005886">
    <property type="term" value="C:plasma membrane"/>
    <property type="evidence" value="ECO:0007669"/>
    <property type="project" value="UniProtKB-SubCell"/>
</dbReference>
<keyword evidence="3" id="KW-0813">Transport</keyword>
<evidence type="ECO:0000256" key="4">
    <source>
        <dbReference type="ARBA" id="ARBA00022475"/>
    </source>
</evidence>
<feature type="transmembrane region" description="Helical" evidence="8">
    <location>
        <begin position="98"/>
        <end position="116"/>
    </location>
</feature>
<evidence type="ECO:0000256" key="1">
    <source>
        <dbReference type="ARBA" id="ARBA00004651"/>
    </source>
</evidence>
<protein>
    <recommendedName>
        <fullName evidence="8">Probable membrane transporter protein</fullName>
    </recommendedName>
</protein>
<evidence type="ECO:0000256" key="5">
    <source>
        <dbReference type="ARBA" id="ARBA00022692"/>
    </source>
</evidence>
<accession>A0A212K3Q6</accession>
<dbReference type="PANTHER" id="PTHR30269">
    <property type="entry name" value="TRANSMEMBRANE PROTEIN YFCA"/>
    <property type="match status" value="1"/>
</dbReference>
<gene>
    <name evidence="9" type="ORF">KL86APRO_12094</name>
</gene>
<dbReference type="PANTHER" id="PTHR30269:SF32">
    <property type="entry name" value="MEMBRANE TRANSPORTER PROTEIN-RELATED"/>
    <property type="match status" value="1"/>
</dbReference>
<reference evidence="9" key="1">
    <citation type="submission" date="2016-04" db="EMBL/GenBank/DDBJ databases">
        <authorList>
            <person name="Evans L.H."/>
            <person name="Alamgir A."/>
            <person name="Owens N."/>
            <person name="Weber N.D."/>
            <person name="Virtaneva K."/>
            <person name="Barbian K."/>
            <person name="Babar A."/>
            <person name="Rosenke K."/>
        </authorList>
    </citation>
    <scope>NUCLEOTIDE SEQUENCE</scope>
    <source>
        <strain evidence="9">86</strain>
    </source>
</reference>
<evidence type="ECO:0000256" key="3">
    <source>
        <dbReference type="ARBA" id="ARBA00022448"/>
    </source>
</evidence>
<sequence>MIAEPVGILFAFLVFLLAGTVKGVTGMGLPTVGVGLLSLILTPVEAAALIVVPSLATNLWQAFAGPALKPLVRRLWPMLAGLCVGTAAGAILPIGAPGAAAALGGVLALYGALGLAPKLRPRVPLRAEAALRPVAGLLTGAVTAVTGVFVIPAAPFLGALGLERDALVQALGLSFSVSTVALAALLAANGSFGGGVGFASLLALLPATLGMVLGGALRRAMSPELFRRVFFGGLAALGAHLLLR</sequence>
<comment type="similarity">
    <text evidence="2 8">Belongs to the 4-toluene sulfonate uptake permease (TSUP) (TC 2.A.102) family.</text>
</comment>
<evidence type="ECO:0000256" key="6">
    <source>
        <dbReference type="ARBA" id="ARBA00022989"/>
    </source>
</evidence>
<name>A0A212K3Q6_9PROT</name>
<keyword evidence="5 8" id="KW-0812">Transmembrane</keyword>
<evidence type="ECO:0000256" key="8">
    <source>
        <dbReference type="RuleBase" id="RU363041"/>
    </source>
</evidence>
<dbReference type="Pfam" id="PF01925">
    <property type="entry name" value="TauE"/>
    <property type="match status" value="1"/>
</dbReference>
<dbReference type="InterPro" id="IPR052017">
    <property type="entry name" value="TSUP"/>
</dbReference>
<keyword evidence="6 8" id="KW-1133">Transmembrane helix</keyword>
<evidence type="ECO:0000256" key="2">
    <source>
        <dbReference type="ARBA" id="ARBA00009142"/>
    </source>
</evidence>
<feature type="transmembrane region" description="Helical" evidence="8">
    <location>
        <begin position="75"/>
        <end position="92"/>
    </location>
</feature>
<proteinExistence type="inferred from homology"/>
<comment type="subcellular location">
    <subcellularLocation>
        <location evidence="1 8">Cell membrane</location>
        <topology evidence="1 8">Multi-pass membrane protein</topology>
    </subcellularLocation>
</comment>